<keyword evidence="1" id="KW-0812">Transmembrane</keyword>
<dbReference type="STRING" id="1561998.A0A1I7T6C0"/>
<proteinExistence type="predicted"/>
<dbReference type="AlphaFoldDB" id="A0A1I7T6C0"/>
<dbReference type="GO" id="GO:0008061">
    <property type="term" value="F:chitin binding"/>
    <property type="evidence" value="ECO:0007669"/>
    <property type="project" value="InterPro"/>
</dbReference>
<dbReference type="PROSITE" id="PS51910">
    <property type="entry name" value="GH18_2"/>
    <property type="match status" value="1"/>
</dbReference>
<feature type="transmembrane region" description="Helical" evidence="1">
    <location>
        <begin position="31"/>
        <end position="55"/>
    </location>
</feature>
<evidence type="ECO:0000256" key="1">
    <source>
        <dbReference type="SAM" id="Phobius"/>
    </source>
</evidence>
<dbReference type="InterPro" id="IPR017853">
    <property type="entry name" value="GH"/>
</dbReference>
<dbReference type="eggNOG" id="KOG2806">
    <property type="taxonomic scope" value="Eukaryota"/>
</dbReference>
<dbReference type="SMART" id="SM00636">
    <property type="entry name" value="Glyco_18"/>
    <property type="match status" value="1"/>
</dbReference>
<organism evidence="3 4">
    <name type="scientific">Caenorhabditis tropicalis</name>
    <dbReference type="NCBI Taxonomy" id="1561998"/>
    <lineage>
        <taxon>Eukaryota</taxon>
        <taxon>Metazoa</taxon>
        <taxon>Ecdysozoa</taxon>
        <taxon>Nematoda</taxon>
        <taxon>Chromadorea</taxon>
        <taxon>Rhabditida</taxon>
        <taxon>Rhabditina</taxon>
        <taxon>Rhabditomorpha</taxon>
        <taxon>Rhabditoidea</taxon>
        <taxon>Rhabditidae</taxon>
        <taxon>Peloderinae</taxon>
        <taxon>Caenorhabditis</taxon>
    </lineage>
</organism>
<dbReference type="GO" id="GO:0005975">
    <property type="term" value="P:carbohydrate metabolic process"/>
    <property type="evidence" value="ECO:0007669"/>
    <property type="project" value="InterPro"/>
</dbReference>
<evidence type="ECO:0000313" key="4">
    <source>
        <dbReference type="WBParaSite" id="Csp11.Scaffold520.g2832.t2"/>
    </source>
</evidence>
<dbReference type="Pfam" id="PF00704">
    <property type="entry name" value="Glyco_hydro_18"/>
    <property type="match status" value="1"/>
</dbReference>
<sequence>MIKTSEYSQLSLSRKPAIEDEKKSQDTCRSLIILLLIAVACLPISYALTILFMHFNQEVPEPPITSTTLQTTTSTKSSLHNAAACGKRIIGYYTEWENADVTKEQLDKLTHVIYLFAAVQENGTIKLEGEKSERRFYGLKNEAITSNPELKVMIGVGGHANSPRFSPIVSDTRKRGKLIDSIVTFIDENYLDGVEIFWVWSYETNKVHHSKFIRELRKKLTDLKIQKKRSEEYLISVIVPPSISHLTSGYYLNEIMKDVDFLNVLSYDYYFNGNQIGPHSPIYGGTRGNVDETMKFLACRTGKPSKLNMAVPFYGTYWVNASFPLLDDSDNIWKEKGSAGGPFAVRWNELIPKGWDKESAKFHEKSKTSYIWIPETKHFLTFENERSLQEKAKYVKNHNIGGVVIWAIDQDDVANTLLNVVSSSDICSVKDKDIVEYLC</sequence>
<keyword evidence="1" id="KW-0472">Membrane</keyword>
<evidence type="ECO:0000313" key="3">
    <source>
        <dbReference type="Proteomes" id="UP000095282"/>
    </source>
</evidence>
<dbReference type="Gene3D" id="3.20.20.80">
    <property type="entry name" value="Glycosidases"/>
    <property type="match status" value="2"/>
</dbReference>
<protein>
    <submittedName>
        <fullName evidence="4">Glyco_18 domain-containing protein</fullName>
    </submittedName>
</protein>
<dbReference type="PANTHER" id="PTHR46073">
    <property type="entry name" value="CHITINASE"/>
    <property type="match status" value="1"/>
</dbReference>
<feature type="domain" description="GH18" evidence="2">
    <location>
        <begin position="87"/>
        <end position="428"/>
    </location>
</feature>
<dbReference type="InterPro" id="IPR011583">
    <property type="entry name" value="Chitinase_II/V-like_cat"/>
</dbReference>
<dbReference type="PANTHER" id="PTHR46073:SF4">
    <property type="entry name" value="GH18 DOMAIN-CONTAINING PROTEIN"/>
    <property type="match status" value="1"/>
</dbReference>
<dbReference type="Proteomes" id="UP000095282">
    <property type="component" value="Unplaced"/>
</dbReference>
<dbReference type="WBParaSite" id="Csp11.Scaffold520.g2832.t2">
    <property type="protein sequence ID" value="Csp11.Scaffold520.g2832.t2"/>
    <property type="gene ID" value="Csp11.Scaffold520.g2832"/>
</dbReference>
<evidence type="ECO:0000259" key="2">
    <source>
        <dbReference type="PROSITE" id="PS51910"/>
    </source>
</evidence>
<name>A0A1I7T6C0_9PELO</name>
<dbReference type="SUPFAM" id="SSF51445">
    <property type="entry name" value="(Trans)glycosidases"/>
    <property type="match status" value="1"/>
</dbReference>
<accession>A0A1I7T6C0</accession>
<keyword evidence="3" id="KW-1185">Reference proteome</keyword>
<keyword evidence="1" id="KW-1133">Transmembrane helix</keyword>
<dbReference type="InterPro" id="IPR001223">
    <property type="entry name" value="Glyco_hydro18_cat"/>
</dbReference>
<reference evidence="4" key="1">
    <citation type="submission" date="2016-11" db="UniProtKB">
        <authorList>
            <consortium name="WormBaseParasite"/>
        </authorList>
    </citation>
    <scope>IDENTIFICATION</scope>
</reference>